<reference evidence="3 4" key="1">
    <citation type="submission" date="2023-09" db="EMBL/GenBank/DDBJ databases">
        <authorList>
            <person name="Rey-Velasco X."/>
        </authorList>
    </citation>
    <scope>NUCLEOTIDE SEQUENCE [LARGE SCALE GENOMIC DNA]</scope>
    <source>
        <strain evidence="3 4">W409</strain>
    </source>
</reference>
<proteinExistence type="predicted"/>
<protein>
    <submittedName>
        <fullName evidence="3">Polysaccharide lyase family 7 protein</fullName>
    </submittedName>
</protein>
<name>A0AAW8QYR9_9ALTE</name>
<dbReference type="EMBL" id="JAVRIE010000002">
    <property type="protein sequence ID" value="MDT0582107.1"/>
    <property type="molecule type" value="Genomic_DNA"/>
</dbReference>
<feature type="chain" id="PRO_5043409704" evidence="1">
    <location>
        <begin position="24"/>
        <end position="366"/>
    </location>
</feature>
<dbReference type="Proteomes" id="UP001249020">
    <property type="component" value="Unassembled WGS sequence"/>
</dbReference>
<keyword evidence="3" id="KW-0456">Lyase</keyword>
<sequence>MKMTASSVAAFAALSSLVLFGTAACSTNQTARENVSNSPEIDVPGEHFDLSQWNITLPIDANADGKPDMVKVKDIQNYSHPDFFYLNDNKELVFTSPNVGVTTANSKNARSELRHMSRGFNTKIKTKAPKNNFALAAHENANAFAAIGGRMEATLSVDHVALNSDRPEKYPSYSVVIGQIHAGNDPDRSKGFGYGNEPLKIFYKKFPDHDTGSVFWTYERNLPKAHPDRTDIAYPVWGNTWENSSDPGSKGIKLGEEFSYVVNVYKNTMSLTFTSPNHETVEYSINLADNVDAYGNIDDKDFKHGYAGDWHYFKAGAYSQCNGGTSNPFWGTACGGTGVWETDKANGDYSKVRFSKLVLSNGTPSS</sequence>
<accession>A0AAW8QYR9</accession>
<feature type="domain" description="Alginate lyase 2" evidence="2">
    <location>
        <begin position="48"/>
        <end position="360"/>
    </location>
</feature>
<dbReference type="Gene3D" id="2.60.120.200">
    <property type="match status" value="1"/>
</dbReference>
<evidence type="ECO:0000313" key="4">
    <source>
        <dbReference type="Proteomes" id="UP001249020"/>
    </source>
</evidence>
<gene>
    <name evidence="3" type="ORF">RM544_06125</name>
</gene>
<dbReference type="GO" id="GO:0016829">
    <property type="term" value="F:lyase activity"/>
    <property type="evidence" value="ECO:0007669"/>
    <property type="project" value="UniProtKB-KW"/>
</dbReference>
<keyword evidence="4" id="KW-1185">Reference proteome</keyword>
<evidence type="ECO:0000259" key="2">
    <source>
        <dbReference type="Pfam" id="PF08787"/>
    </source>
</evidence>
<dbReference type="RefSeq" id="WP_311360889.1">
    <property type="nucleotide sequence ID" value="NZ_JAVRIE010000002.1"/>
</dbReference>
<evidence type="ECO:0000313" key="3">
    <source>
        <dbReference type="EMBL" id="MDT0582107.1"/>
    </source>
</evidence>
<dbReference type="AlphaFoldDB" id="A0AAW8QYR9"/>
<evidence type="ECO:0000256" key="1">
    <source>
        <dbReference type="SAM" id="SignalP"/>
    </source>
</evidence>
<dbReference type="InterPro" id="IPR013320">
    <property type="entry name" value="ConA-like_dom_sf"/>
</dbReference>
<organism evidence="3 4">
    <name type="scientific">Brumicola blandensis</name>
    <dbReference type="NCBI Taxonomy" id="3075611"/>
    <lineage>
        <taxon>Bacteria</taxon>
        <taxon>Pseudomonadati</taxon>
        <taxon>Pseudomonadota</taxon>
        <taxon>Gammaproteobacteria</taxon>
        <taxon>Alteromonadales</taxon>
        <taxon>Alteromonadaceae</taxon>
        <taxon>Brumicola</taxon>
    </lineage>
</organism>
<dbReference type="PROSITE" id="PS51257">
    <property type="entry name" value="PROKAR_LIPOPROTEIN"/>
    <property type="match status" value="1"/>
</dbReference>
<feature type="signal peptide" evidence="1">
    <location>
        <begin position="1"/>
        <end position="23"/>
    </location>
</feature>
<comment type="caution">
    <text evidence="3">The sequence shown here is derived from an EMBL/GenBank/DDBJ whole genome shotgun (WGS) entry which is preliminary data.</text>
</comment>
<dbReference type="Pfam" id="PF08787">
    <property type="entry name" value="Alginate_lyase2"/>
    <property type="match status" value="1"/>
</dbReference>
<dbReference type="InterPro" id="IPR014895">
    <property type="entry name" value="Alginate_lyase_2"/>
</dbReference>
<dbReference type="SUPFAM" id="SSF49899">
    <property type="entry name" value="Concanavalin A-like lectins/glucanases"/>
    <property type="match status" value="1"/>
</dbReference>
<keyword evidence="1" id="KW-0732">Signal</keyword>